<dbReference type="SUPFAM" id="SSF51905">
    <property type="entry name" value="FAD/NAD(P)-binding domain"/>
    <property type="match status" value="1"/>
</dbReference>
<name>A0AB34KP16_9PEZI</name>
<comment type="similarity">
    <text evidence="1 4">Belongs to the GMC oxidoreductase family.</text>
</comment>
<dbReference type="Gene3D" id="3.30.560.10">
    <property type="entry name" value="Glucose Oxidase, domain 3"/>
    <property type="match status" value="1"/>
</dbReference>
<feature type="domain" description="Glucose-methanol-choline oxidoreductase N-terminal" evidence="5">
    <location>
        <begin position="111"/>
        <end position="134"/>
    </location>
</feature>
<dbReference type="PANTHER" id="PTHR11552">
    <property type="entry name" value="GLUCOSE-METHANOL-CHOLINE GMC OXIDOREDUCTASE"/>
    <property type="match status" value="1"/>
</dbReference>
<dbReference type="InterPro" id="IPR036188">
    <property type="entry name" value="FAD/NAD-bd_sf"/>
</dbReference>
<dbReference type="PROSITE" id="PS00623">
    <property type="entry name" value="GMC_OXRED_1"/>
    <property type="match status" value="1"/>
</dbReference>
<feature type="domain" description="Glucose-methanol-choline oxidoreductase N-terminal" evidence="6">
    <location>
        <begin position="285"/>
        <end position="299"/>
    </location>
</feature>
<evidence type="ECO:0000256" key="2">
    <source>
        <dbReference type="PIRSR" id="PIRSR000137-1"/>
    </source>
</evidence>
<dbReference type="InterPro" id="IPR012132">
    <property type="entry name" value="GMC_OxRdtase"/>
</dbReference>
<dbReference type="GeneID" id="96008015"/>
<feature type="active site" description="Proton acceptor" evidence="2">
    <location>
        <position position="583"/>
    </location>
</feature>
<comment type="caution">
    <text evidence="7">The sequence shown here is derived from an EMBL/GenBank/DDBJ whole genome shotgun (WGS) entry which is preliminary data.</text>
</comment>
<comment type="cofactor">
    <cofactor evidence="3">
        <name>FAD</name>
        <dbReference type="ChEBI" id="CHEBI:57692"/>
    </cofactor>
</comment>
<keyword evidence="3 4" id="KW-0274">FAD</keyword>
<dbReference type="PANTHER" id="PTHR11552:SF115">
    <property type="entry name" value="DEHYDROGENASE XPTC-RELATED"/>
    <property type="match status" value="1"/>
</dbReference>
<dbReference type="Proteomes" id="UP000803884">
    <property type="component" value="Unassembled WGS sequence"/>
</dbReference>
<evidence type="ECO:0000256" key="1">
    <source>
        <dbReference type="ARBA" id="ARBA00010790"/>
    </source>
</evidence>
<dbReference type="SUPFAM" id="SSF54373">
    <property type="entry name" value="FAD-linked reductases, C-terminal domain"/>
    <property type="match status" value="1"/>
</dbReference>
<protein>
    <recommendedName>
        <fullName evidence="5 6">Glucose-methanol-choline oxidoreductase N-terminal domain-containing protein</fullName>
    </recommendedName>
</protein>
<evidence type="ECO:0000256" key="4">
    <source>
        <dbReference type="RuleBase" id="RU003968"/>
    </source>
</evidence>
<feature type="active site" description="Proton donor" evidence="2">
    <location>
        <position position="540"/>
    </location>
</feature>
<evidence type="ECO:0000256" key="3">
    <source>
        <dbReference type="PIRSR" id="PIRSR000137-2"/>
    </source>
</evidence>
<keyword evidence="8" id="KW-1185">Reference proteome</keyword>
<dbReference type="InterPro" id="IPR000172">
    <property type="entry name" value="GMC_OxRdtase_N"/>
</dbReference>
<proteinExistence type="inferred from homology"/>
<dbReference type="PROSITE" id="PS00624">
    <property type="entry name" value="GMC_OXRED_2"/>
    <property type="match status" value="1"/>
</dbReference>
<dbReference type="Pfam" id="PF05199">
    <property type="entry name" value="GMC_oxred_C"/>
    <property type="match status" value="1"/>
</dbReference>
<evidence type="ECO:0000259" key="5">
    <source>
        <dbReference type="PROSITE" id="PS00623"/>
    </source>
</evidence>
<reference evidence="7 8" key="1">
    <citation type="journal article" date="2020" name="Microbiol. Resour. Announc.">
        <title>Draft Genome Sequence of a Cladosporium Species Isolated from the Mesophotic Ascidian Didemnum maculosum.</title>
        <authorList>
            <person name="Gioti A."/>
            <person name="Siaperas R."/>
            <person name="Nikolaivits E."/>
            <person name="Le Goff G."/>
            <person name="Ouazzani J."/>
            <person name="Kotoulas G."/>
            <person name="Topakas E."/>
        </authorList>
    </citation>
    <scope>NUCLEOTIDE SEQUENCE [LARGE SCALE GENOMIC DNA]</scope>
    <source>
        <strain evidence="7 8">TM138-S3</strain>
    </source>
</reference>
<accession>A0AB34KP16</accession>
<feature type="binding site" evidence="3">
    <location>
        <position position="113"/>
    </location>
    <ligand>
        <name>FAD</name>
        <dbReference type="ChEBI" id="CHEBI:57692"/>
    </ligand>
</feature>
<dbReference type="GO" id="GO:0016614">
    <property type="term" value="F:oxidoreductase activity, acting on CH-OH group of donors"/>
    <property type="evidence" value="ECO:0007669"/>
    <property type="project" value="InterPro"/>
</dbReference>
<dbReference type="Pfam" id="PF00732">
    <property type="entry name" value="GMC_oxred_N"/>
    <property type="match status" value="1"/>
</dbReference>
<dbReference type="InterPro" id="IPR007867">
    <property type="entry name" value="GMC_OxRtase_C"/>
</dbReference>
<organism evidence="7 8">
    <name type="scientific">Cladosporium halotolerans</name>
    <dbReference type="NCBI Taxonomy" id="1052096"/>
    <lineage>
        <taxon>Eukaryota</taxon>
        <taxon>Fungi</taxon>
        <taxon>Dikarya</taxon>
        <taxon>Ascomycota</taxon>
        <taxon>Pezizomycotina</taxon>
        <taxon>Dothideomycetes</taxon>
        <taxon>Dothideomycetidae</taxon>
        <taxon>Cladosporiales</taxon>
        <taxon>Cladosporiaceae</taxon>
        <taxon>Cladosporium</taxon>
    </lineage>
</organism>
<dbReference type="EMBL" id="JAAQHG020000023">
    <property type="protein sequence ID" value="KAL1584779.1"/>
    <property type="molecule type" value="Genomic_DNA"/>
</dbReference>
<dbReference type="Gene3D" id="3.50.50.60">
    <property type="entry name" value="FAD/NAD(P)-binding domain"/>
    <property type="match status" value="1"/>
</dbReference>
<dbReference type="RefSeq" id="XP_069227885.1">
    <property type="nucleotide sequence ID" value="XM_069375177.1"/>
</dbReference>
<gene>
    <name evidence="7" type="ORF">WHR41_06572</name>
</gene>
<evidence type="ECO:0000313" key="7">
    <source>
        <dbReference type="EMBL" id="KAL1584779.1"/>
    </source>
</evidence>
<keyword evidence="4" id="KW-0285">Flavoprotein</keyword>
<sequence>MRYSQLLPLAGAASALATPLVPRKACAADGDSYDFIVVGGGTAGLAVASRLSTQLPDQCILVIEAGPAAWDEEKINIPGRKGSTLGGPLDWNFTSVAQPDAEGRKFNINRGKVLGGSSALNLMTWDRGAKADYDAWEELGNEGWNWENFIAAMEAVETFQKDPRYDGDGVGYDGPIHSAINRIIPEQQEGFIPALESFGVPENKASLGGNPLGVMTQPSNIRASNYTRSYAPTYLSIAGPNLHVRTETTVSRISTCSNDDGVVADGVYIGDEFIEAKQEVILSAGSVQSPQLLELSGIGQEEVITAAGIEVVHSLPGVGENLQDHIRIQSSYYLKEEYASFDDLRVNPTFAAEQLGLWRDNEKSWYDYTGSGYSYMTWEQALDANASQSLTSFARESANTSNPVDARKLEYLTTSLNSSVPELEVIFSDGYTGVRGVPSPANDTTRFFSLIAVVQHPFSRGSVHINASSPDGKPVIDPNYLSKPYDLHAAKEAAKFNRRIAETDALRKFWTTEYEPGFDLVKTDDDWLQYARENTLSIYHPMGTCHMASLEHGGVVDADLKVHGVQGLRIVDASIIPVQPSAHIQTMVYGIAEIAAKKIASAYM</sequence>
<dbReference type="GO" id="GO:0044550">
    <property type="term" value="P:secondary metabolite biosynthetic process"/>
    <property type="evidence" value="ECO:0007669"/>
    <property type="project" value="TreeGrafter"/>
</dbReference>
<evidence type="ECO:0000313" key="8">
    <source>
        <dbReference type="Proteomes" id="UP000803884"/>
    </source>
</evidence>
<evidence type="ECO:0000259" key="6">
    <source>
        <dbReference type="PROSITE" id="PS00624"/>
    </source>
</evidence>
<dbReference type="AlphaFoldDB" id="A0AB34KP16"/>
<dbReference type="GO" id="GO:0050660">
    <property type="term" value="F:flavin adenine dinucleotide binding"/>
    <property type="evidence" value="ECO:0007669"/>
    <property type="project" value="InterPro"/>
</dbReference>
<dbReference type="PIRSF" id="PIRSF000137">
    <property type="entry name" value="Alcohol_oxidase"/>
    <property type="match status" value="1"/>
</dbReference>
<feature type="binding site" evidence="3">
    <location>
        <position position="250"/>
    </location>
    <ligand>
        <name>FAD</name>
        <dbReference type="ChEBI" id="CHEBI:57692"/>
    </ligand>
</feature>